<gene>
    <name evidence="1" type="ORF">Fmac_028966</name>
</gene>
<dbReference type="AlphaFoldDB" id="A0ABD1L911"/>
<dbReference type="InterPro" id="IPR038765">
    <property type="entry name" value="Papain-like_cys_pep_sf"/>
</dbReference>
<organism evidence="1 2">
    <name type="scientific">Flemingia macrophylla</name>
    <dbReference type="NCBI Taxonomy" id="520843"/>
    <lineage>
        <taxon>Eukaryota</taxon>
        <taxon>Viridiplantae</taxon>
        <taxon>Streptophyta</taxon>
        <taxon>Embryophyta</taxon>
        <taxon>Tracheophyta</taxon>
        <taxon>Spermatophyta</taxon>
        <taxon>Magnoliopsida</taxon>
        <taxon>eudicotyledons</taxon>
        <taxon>Gunneridae</taxon>
        <taxon>Pentapetalae</taxon>
        <taxon>rosids</taxon>
        <taxon>fabids</taxon>
        <taxon>Fabales</taxon>
        <taxon>Fabaceae</taxon>
        <taxon>Papilionoideae</taxon>
        <taxon>50 kb inversion clade</taxon>
        <taxon>NPAAA clade</taxon>
        <taxon>indigoferoid/millettioid clade</taxon>
        <taxon>Phaseoleae</taxon>
        <taxon>Flemingia</taxon>
    </lineage>
</organism>
<reference evidence="1 2" key="1">
    <citation type="submission" date="2024-08" db="EMBL/GenBank/DDBJ databases">
        <title>Insights into the chromosomal genome structure of Flemingia macrophylla.</title>
        <authorList>
            <person name="Ding Y."/>
            <person name="Zhao Y."/>
            <person name="Bi W."/>
            <person name="Wu M."/>
            <person name="Zhao G."/>
            <person name="Gong Y."/>
            <person name="Li W."/>
            <person name="Zhang P."/>
        </authorList>
    </citation>
    <scope>NUCLEOTIDE SEQUENCE [LARGE SCALE GENOMIC DNA]</scope>
    <source>
        <strain evidence="1">DYQJB</strain>
        <tissue evidence="1">Leaf</tissue>
    </source>
</reference>
<sequence length="76" mass="9020">MTEMLQYDLVFAPVIFNNHWFCYVLETKTMNMHLLDSMLVKHDEERNRLNVVMVEAFEQLLGDYFLSNNTNTLNSS</sequence>
<comment type="caution">
    <text evidence="1">The sequence shown here is derived from an EMBL/GenBank/DDBJ whole genome shotgun (WGS) entry which is preliminary data.</text>
</comment>
<accession>A0ABD1L911</accession>
<evidence type="ECO:0008006" key="3">
    <source>
        <dbReference type="Google" id="ProtNLM"/>
    </source>
</evidence>
<evidence type="ECO:0000313" key="2">
    <source>
        <dbReference type="Proteomes" id="UP001603857"/>
    </source>
</evidence>
<dbReference type="Proteomes" id="UP001603857">
    <property type="component" value="Unassembled WGS sequence"/>
</dbReference>
<evidence type="ECO:0000313" key="1">
    <source>
        <dbReference type="EMBL" id="KAL2319997.1"/>
    </source>
</evidence>
<protein>
    <recommendedName>
        <fullName evidence="3">Ubiquitin-like protease family profile domain-containing protein</fullName>
    </recommendedName>
</protein>
<dbReference type="Gene3D" id="3.40.395.10">
    <property type="entry name" value="Adenoviral Proteinase, Chain A"/>
    <property type="match status" value="1"/>
</dbReference>
<proteinExistence type="predicted"/>
<keyword evidence="2" id="KW-1185">Reference proteome</keyword>
<dbReference type="SUPFAM" id="SSF54001">
    <property type="entry name" value="Cysteine proteinases"/>
    <property type="match status" value="1"/>
</dbReference>
<name>A0ABD1L911_9FABA</name>
<dbReference type="EMBL" id="JBGMDY010000010">
    <property type="protein sequence ID" value="KAL2319997.1"/>
    <property type="molecule type" value="Genomic_DNA"/>
</dbReference>